<evidence type="ECO:0000313" key="6">
    <source>
        <dbReference type="Proteomes" id="UP000320055"/>
    </source>
</evidence>
<evidence type="ECO:0000256" key="2">
    <source>
        <dbReference type="ARBA" id="ARBA00023002"/>
    </source>
</evidence>
<dbReference type="PRINTS" id="PR00081">
    <property type="entry name" value="GDHRDH"/>
</dbReference>
<dbReference type="SUPFAM" id="SSF51735">
    <property type="entry name" value="NAD(P)-binding Rossmann-fold domains"/>
    <property type="match status" value="1"/>
</dbReference>
<dbReference type="Pfam" id="PF00106">
    <property type="entry name" value="adh_short"/>
    <property type="match status" value="1"/>
</dbReference>
<dbReference type="InterPro" id="IPR036291">
    <property type="entry name" value="NAD(P)-bd_dom_sf"/>
</dbReference>
<evidence type="ECO:0000256" key="3">
    <source>
        <dbReference type="RuleBase" id="RU000363"/>
    </source>
</evidence>
<dbReference type="RefSeq" id="WP_144874346.1">
    <property type="nucleotide sequence ID" value="NZ_LR214084.1"/>
</dbReference>
<keyword evidence="2" id="KW-0560">Oxidoreductase</keyword>
<reference evidence="5 6" key="1">
    <citation type="submission" date="2019-01" db="EMBL/GenBank/DDBJ databases">
        <authorList>
            <person name="Brito A."/>
        </authorList>
    </citation>
    <scope>NUCLEOTIDE SEQUENCE [LARGE SCALE GENOMIC DNA]</scope>
    <source>
        <strain evidence="5">1</strain>
    </source>
</reference>
<evidence type="ECO:0000256" key="1">
    <source>
        <dbReference type="ARBA" id="ARBA00006484"/>
    </source>
</evidence>
<keyword evidence="6" id="KW-1185">Reference proteome</keyword>
<dbReference type="Gene3D" id="3.40.50.720">
    <property type="entry name" value="NAD(P)-binding Rossmann-like Domain"/>
    <property type="match status" value="1"/>
</dbReference>
<dbReference type="PANTHER" id="PTHR44196">
    <property type="entry name" value="DEHYDROGENASE/REDUCTASE SDR FAMILY MEMBER 7B"/>
    <property type="match status" value="1"/>
</dbReference>
<accession>A0A563VVX2</accession>
<dbReference type="Proteomes" id="UP000320055">
    <property type="component" value="Unassembled WGS sequence"/>
</dbReference>
<dbReference type="AlphaFoldDB" id="A0A563VVX2"/>
<dbReference type="PIRSF" id="PIRSF000126">
    <property type="entry name" value="11-beta-HSD1"/>
    <property type="match status" value="1"/>
</dbReference>
<protein>
    <submittedName>
        <fullName evidence="5">Short-chain dehydrogenase/reductase SDR</fullName>
    </submittedName>
</protein>
<comment type="similarity">
    <text evidence="1 3">Belongs to the short-chain dehydrogenases/reductases (SDR) family.</text>
</comment>
<evidence type="ECO:0000313" key="5">
    <source>
        <dbReference type="EMBL" id="VEP15560.1"/>
    </source>
</evidence>
<dbReference type="SMART" id="SM00822">
    <property type="entry name" value="PKS_KR"/>
    <property type="match status" value="1"/>
</dbReference>
<sequence length="271" mass="29518">MKFSQKTALVTGASRGIGKAIALALARQDLKTLLLVARDGAKLAELATEIQALNSRIQVIVLPLDLTQIKEVSIAVTKAMREYGAIHLLVNCAGVAHQNTFLQTNPSQIEAEVSLNLVGTYNITRLIAKRMVHRREGTIVNVSSLMGKIAAPTMATYSATKFALVGFTQALKAELAPDNVRVVALLPSLTDTDMVKGLKLFRFVQPMTAQKVASALIAGLKREREEICVGWQSYLALLCQRFTPWLLDLVLSVTTPILKQPSPSRFASLRP</sequence>
<dbReference type="EMBL" id="CAACVJ010000277">
    <property type="protein sequence ID" value="VEP15560.1"/>
    <property type="molecule type" value="Genomic_DNA"/>
</dbReference>
<evidence type="ECO:0000259" key="4">
    <source>
        <dbReference type="SMART" id="SM00822"/>
    </source>
</evidence>
<organism evidence="5 6">
    <name type="scientific">Hyella patelloides LEGE 07179</name>
    <dbReference type="NCBI Taxonomy" id="945734"/>
    <lineage>
        <taxon>Bacteria</taxon>
        <taxon>Bacillati</taxon>
        <taxon>Cyanobacteriota</taxon>
        <taxon>Cyanophyceae</taxon>
        <taxon>Pleurocapsales</taxon>
        <taxon>Hyellaceae</taxon>
        <taxon>Hyella</taxon>
    </lineage>
</organism>
<dbReference type="GO" id="GO:0016020">
    <property type="term" value="C:membrane"/>
    <property type="evidence" value="ECO:0007669"/>
    <property type="project" value="TreeGrafter"/>
</dbReference>
<proteinExistence type="inferred from homology"/>
<dbReference type="InterPro" id="IPR002347">
    <property type="entry name" value="SDR_fam"/>
</dbReference>
<name>A0A563VVX2_9CYAN</name>
<gene>
    <name evidence="5" type="ORF">H1P_3480004</name>
</gene>
<dbReference type="OrthoDB" id="9785520at2"/>
<dbReference type="InterPro" id="IPR057326">
    <property type="entry name" value="KR_dom"/>
</dbReference>
<dbReference type="CDD" id="cd05233">
    <property type="entry name" value="SDR_c"/>
    <property type="match status" value="1"/>
</dbReference>
<feature type="domain" description="Ketoreductase" evidence="4">
    <location>
        <begin position="6"/>
        <end position="198"/>
    </location>
</feature>
<dbReference type="GO" id="GO:0016491">
    <property type="term" value="F:oxidoreductase activity"/>
    <property type="evidence" value="ECO:0007669"/>
    <property type="project" value="UniProtKB-KW"/>
</dbReference>
<dbReference type="PANTHER" id="PTHR44196:SF1">
    <property type="entry name" value="DEHYDROGENASE_REDUCTASE SDR FAMILY MEMBER 7B"/>
    <property type="match status" value="1"/>
</dbReference>
<dbReference type="PRINTS" id="PR00080">
    <property type="entry name" value="SDRFAMILY"/>
</dbReference>